<dbReference type="SUPFAM" id="SSF50685">
    <property type="entry name" value="Barwin-like endoglucanases"/>
    <property type="match status" value="1"/>
</dbReference>
<dbReference type="Gene3D" id="3.30.60.10">
    <property type="entry name" value="Endochitinase-like"/>
    <property type="match status" value="1"/>
</dbReference>
<evidence type="ECO:0000313" key="7">
    <source>
        <dbReference type="EMBL" id="CAF3767789.1"/>
    </source>
</evidence>
<dbReference type="PROSITE" id="PS50941">
    <property type="entry name" value="CHIT_BIND_I_2"/>
    <property type="match status" value="1"/>
</dbReference>
<evidence type="ECO:0000259" key="5">
    <source>
        <dbReference type="PROSITE" id="PS50941"/>
    </source>
</evidence>
<comment type="caution">
    <text evidence="6">The sequence shown here is derived from an EMBL/GenBank/DDBJ whole genome shotgun (WGS) entry which is preliminary data.</text>
</comment>
<keyword evidence="3" id="KW-0175">Coiled coil</keyword>
<evidence type="ECO:0000256" key="1">
    <source>
        <dbReference type="ARBA" id="ARBA00022669"/>
    </source>
</evidence>
<feature type="coiled-coil region" evidence="3">
    <location>
        <begin position="543"/>
        <end position="570"/>
    </location>
</feature>
<dbReference type="SMART" id="SM00270">
    <property type="entry name" value="ChtBD1"/>
    <property type="match status" value="2"/>
</dbReference>
<keyword evidence="2" id="KW-1015">Disulfide bond</keyword>
<dbReference type="GO" id="GO:0008061">
    <property type="term" value="F:chitin binding"/>
    <property type="evidence" value="ECO:0007669"/>
    <property type="project" value="UniProtKB-UniRule"/>
</dbReference>
<feature type="chain" id="PRO_5044131917" description="Chitin-binding type-1 domain-containing protein" evidence="4">
    <location>
        <begin position="20"/>
        <end position="663"/>
    </location>
</feature>
<reference evidence="6" key="1">
    <citation type="submission" date="2021-02" db="EMBL/GenBank/DDBJ databases">
        <authorList>
            <person name="Nowell W R."/>
        </authorList>
    </citation>
    <scope>NUCLEOTIDE SEQUENCE</scope>
</reference>
<evidence type="ECO:0000313" key="6">
    <source>
        <dbReference type="EMBL" id="CAF0996179.1"/>
    </source>
</evidence>
<evidence type="ECO:0000256" key="3">
    <source>
        <dbReference type="SAM" id="Coils"/>
    </source>
</evidence>
<dbReference type="InterPro" id="IPR001002">
    <property type="entry name" value="Chitin-bd_1"/>
</dbReference>
<name>A0A814GGV2_9BILA</name>
<feature type="domain" description="Chitin-binding type-1" evidence="5">
    <location>
        <begin position="52"/>
        <end position="97"/>
    </location>
</feature>
<feature type="signal peptide" evidence="4">
    <location>
        <begin position="1"/>
        <end position="19"/>
    </location>
</feature>
<keyword evidence="8" id="KW-1185">Reference proteome</keyword>
<dbReference type="Proteomes" id="UP000663829">
    <property type="component" value="Unassembled WGS sequence"/>
</dbReference>
<comment type="caution">
    <text evidence="2">Lacks conserved residue(s) required for the propagation of feature annotation.</text>
</comment>
<keyword evidence="1 2" id="KW-0147">Chitin-binding</keyword>
<evidence type="ECO:0000313" key="8">
    <source>
        <dbReference type="Proteomes" id="UP000663829"/>
    </source>
</evidence>
<dbReference type="Gene3D" id="2.40.40.10">
    <property type="entry name" value="RlpA-like domain"/>
    <property type="match status" value="1"/>
</dbReference>
<evidence type="ECO:0000256" key="4">
    <source>
        <dbReference type="SAM" id="SignalP"/>
    </source>
</evidence>
<dbReference type="InterPro" id="IPR036861">
    <property type="entry name" value="Endochitinase-like_sf"/>
</dbReference>
<dbReference type="EMBL" id="CAJOBC010003116">
    <property type="protein sequence ID" value="CAF3767789.1"/>
    <property type="molecule type" value="Genomic_DNA"/>
</dbReference>
<evidence type="ECO:0000256" key="2">
    <source>
        <dbReference type="PROSITE-ProRule" id="PRU00261"/>
    </source>
</evidence>
<keyword evidence="4" id="KW-0732">Signal</keyword>
<dbReference type="CDD" id="cd00035">
    <property type="entry name" value="ChtBD1"/>
    <property type="match status" value="2"/>
</dbReference>
<feature type="non-terminal residue" evidence="6">
    <location>
        <position position="1"/>
    </location>
</feature>
<dbReference type="PROSITE" id="PS00026">
    <property type="entry name" value="CHIT_BIND_I_1"/>
    <property type="match status" value="1"/>
</dbReference>
<dbReference type="OrthoDB" id="6510268at2759"/>
<feature type="disulfide bond" evidence="2">
    <location>
        <begin position="60"/>
        <end position="72"/>
    </location>
</feature>
<dbReference type="InterPro" id="IPR036908">
    <property type="entry name" value="RlpA-like_sf"/>
</dbReference>
<dbReference type="SUPFAM" id="SSF57016">
    <property type="entry name" value="Plant lectins/antimicrobial peptides"/>
    <property type="match status" value="1"/>
</dbReference>
<dbReference type="Pfam" id="PF00187">
    <property type="entry name" value="Chitin_bind_1"/>
    <property type="match status" value="1"/>
</dbReference>
<gene>
    <name evidence="6" type="ORF">GPM918_LOCUS13510</name>
    <name evidence="7" type="ORF">SRO942_LOCUS13510</name>
</gene>
<dbReference type="CDD" id="cd22191">
    <property type="entry name" value="DPBB_RlpA_EXP_N-like"/>
    <property type="match status" value="1"/>
</dbReference>
<dbReference type="InterPro" id="IPR018371">
    <property type="entry name" value="Chitin-binding_1_CS"/>
</dbReference>
<proteinExistence type="predicted"/>
<dbReference type="Proteomes" id="UP000681722">
    <property type="component" value="Unassembled WGS sequence"/>
</dbReference>
<protein>
    <recommendedName>
        <fullName evidence="5">Chitin-binding type-1 domain-containing protein</fullName>
    </recommendedName>
</protein>
<dbReference type="EMBL" id="CAJNOQ010003116">
    <property type="protein sequence ID" value="CAF0996179.1"/>
    <property type="molecule type" value="Genomic_DNA"/>
</dbReference>
<feature type="disulfide bond" evidence="2">
    <location>
        <begin position="65"/>
        <end position="79"/>
    </location>
</feature>
<organism evidence="6 8">
    <name type="scientific">Didymodactylos carnosus</name>
    <dbReference type="NCBI Taxonomy" id="1234261"/>
    <lineage>
        <taxon>Eukaryota</taxon>
        <taxon>Metazoa</taxon>
        <taxon>Spiralia</taxon>
        <taxon>Gnathifera</taxon>
        <taxon>Rotifera</taxon>
        <taxon>Eurotatoria</taxon>
        <taxon>Bdelloidea</taxon>
        <taxon>Philodinida</taxon>
        <taxon>Philodinidae</taxon>
        <taxon>Didymodactylos</taxon>
    </lineage>
</organism>
<sequence length="663" mass="73848">MMSPAVSVVLLLAINSIDAGCNFGCPRGSCCTSYGSCGSCGYGWPNLVDPNAGRCLSTGCPAGMCCSRYGYCGSTPAYCGNIGWHGFGNCALTGCGAGLCCSTYGYCGNSVAACPWYRKSSNVIDVPSLDGVLHSGLAKLYEVNSEYVYTACGFNYTTSGNVASLNYAQFDPFTVNGISSTNPSCNKKALVTGPGNTKITVTIVDRCPPEANCNKGDIGLSLSAFKALTGNDEGPVKIYDSRNNMIQPQIYDLQNGLIPPYIHDSHNNMIQPQIYDSQNGMIQPQAYDLQNGLIPPYIHDSHNNMIQPQIYDSQNGMIQPQTYDLQNGLIPPHIHDSHDNMIQPQTYDSQNGMIQPQAYDSHNNMIQPQIYDLQNGMIPPQGQHTFVVSRKNSSINAAEQEERSIVPLEMQDELKINPETPIMHYYVTHEPMRRETPIENIPQMKLDSYSHHKQKLDHTHNSKPQRTQDVDVRTLRDFRKTQKVVNGFKQRSIDYNNVLMEYEKLQVQERELLKDMFSLQSQTILSVDDNQPDTLSDYQKEQFKSLQQKNVKLEKDRRVIQEKLEQLLSIGYPDITSTTRLSIASLLRELKNDDLNLDTVNSSQTGITADRSLPVASISSVPVVQDGNRYGRLKEKLGKDVGIRTLENNDWMRANPEPLTPFK</sequence>
<accession>A0A814GGV2</accession>
<dbReference type="AlphaFoldDB" id="A0A814GGV2"/>